<dbReference type="InParanoid" id="Q7UGB0"/>
<dbReference type="Proteomes" id="UP000001025">
    <property type="component" value="Chromosome"/>
</dbReference>
<dbReference type="EnsemblBacteria" id="CAD78419">
    <property type="protein sequence ID" value="CAD78419"/>
    <property type="gene ID" value="RB8012"/>
</dbReference>
<reference evidence="1 2" key="1">
    <citation type="journal article" date="2003" name="Proc. Natl. Acad. Sci. U.S.A.">
        <title>Complete genome sequence of the marine planctomycete Pirellula sp. strain 1.</title>
        <authorList>
            <person name="Gloeckner F.O."/>
            <person name="Kube M."/>
            <person name="Bauer M."/>
            <person name="Teeling H."/>
            <person name="Lombardot T."/>
            <person name="Ludwig W."/>
            <person name="Gade D."/>
            <person name="Beck A."/>
            <person name="Borzym K."/>
            <person name="Heitmann K."/>
            <person name="Rabus R."/>
            <person name="Schlesner H."/>
            <person name="Amann R."/>
            <person name="Reinhardt R."/>
        </authorList>
    </citation>
    <scope>NUCLEOTIDE SEQUENCE [LARGE SCALE GENOMIC DNA]</scope>
    <source>
        <strain evidence="2">DSM 10527 / NCIMB 13988 / SH1</strain>
    </source>
</reference>
<gene>
    <name evidence="1" type="ordered locus">RB8012</name>
</gene>
<dbReference type="STRING" id="243090.RB8012"/>
<protein>
    <submittedName>
        <fullName evidence="1">Uncharacterized protein</fullName>
    </submittedName>
</protein>
<sequence length="129" mass="14094">MRFAIASQNAIRRCQIESSLSLTGVVDCPASDVGSVVKQTSAPVLWGETVGRLCGFFRWSRRPLFPSRADCSFSVVSPWGVANLKLGFLQAIGTFRAQTDFAAWAERAPPETNGNSTAIWSHLLCRPHP</sequence>
<dbReference type="KEGG" id="rba:RB8012"/>
<keyword evidence="2" id="KW-1185">Reference proteome</keyword>
<organism evidence="1 2">
    <name type="scientific">Rhodopirellula baltica (strain DSM 10527 / NCIMB 13988 / SH1)</name>
    <dbReference type="NCBI Taxonomy" id="243090"/>
    <lineage>
        <taxon>Bacteria</taxon>
        <taxon>Pseudomonadati</taxon>
        <taxon>Planctomycetota</taxon>
        <taxon>Planctomycetia</taxon>
        <taxon>Pirellulales</taxon>
        <taxon>Pirellulaceae</taxon>
        <taxon>Rhodopirellula</taxon>
    </lineage>
</organism>
<dbReference type="EMBL" id="BX294147">
    <property type="protein sequence ID" value="CAD78419.1"/>
    <property type="molecule type" value="Genomic_DNA"/>
</dbReference>
<dbReference type="AlphaFoldDB" id="Q7UGB0"/>
<proteinExistence type="predicted"/>
<accession>Q7UGB0</accession>
<evidence type="ECO:0000313" key="1">
    <source>
        <dbReference type="EMBL" id="CAD78419.1"/>
    </source>
</evidence>
<evidence type="ECO:0000313" key="2">
    <source>
        <dbReference type="Proteomes" id="UP000001025"/>
    </source>
</evidence>
<name>Q7UGB0_RHOBA</name>
<dbReference type="HOGENOM" id="CLU_1947119_0_0_0"/>